<feature type="non-terminal residue" evidence="1">
    <location>
        <position position="869"/>
    </location>
</feature>
<dbReference type="Proteomes" id="UP000790377">
    <property type="component" value="Unassembled WGS sequence"/>
</dbReference>
<comment type="caution">
    <text evidence="1">The sequence shown here is derived from an EMBL/GenBank/DDBJ whole genome shotgun (WGS) entry which is preliminary data.</text>
</comment>
<sequence length="869" mass="95855">MAPWSESTLNQLPTLEGLANLQSVLTFPASLSQVDDIDTRWKSTLIAFLAHGLHTDGEHIHDLDSIHPLAIAHYRSGKLKWGKSTKTESLAQWQERAEFIQLLQRTIYDLCTLKDRLTGGTTIVMHHPGATEPDIYLAPENLKADVFVDPRMLAKHPELHAITAEMVQLFIEHWACVNAADFRVARTILGWSKGDKITLPHTTPKKSNRSLPLIPAPFPPSSNHFTFNGRAAGVLQDVLSAPEGATSYIPIPGLDIICWQIVMVPTKGCVNPNASVISIPQPRPAKGKAWETPSTTVLRKPPTNVIVIADDNDDYPDTDSNTFSSTSKSNNPSTIDGLQFTPTKLPALASRAWPDVTAASTSSPVTPSGRSRPRPIQSFGDHTAKVIRNYRLPDKLHRDCFRLAEEVLSDWWAEELKSVDGMTPTISDKIVNTRRVLGRSRAPRVRPSPEILAQLNQRRSEKRLSEEHHIREVLDYIDMKATELSVKFHQPRRRYLERFYVGSATRRRRHSRTSAWSAFLHFQGEKENADKANGTRSNIRELVKNTADYQQLMTSQREALIEEFDRVKANARKKAPTISAKSRNAECSSSFKVIQNELGALKARLGTEAFVILVRGSVNHQMEPKIFVTGDIVDQFLKLYLWKDPMEIALKFESAVLADGVQSSEFTKAAIRSGLQIALGKLHFYAYLEHFLTNSLANITKNSTATMEYSNYEEAIVRRWKVKLVGWTHNEWGNPSNLKGGLSHLETLAVAVSEGTCHFVRIDQAKINDREHRITAGEVLTPESEPRPSLAAAASSSTSVSHPEPPVSPPSQLEPPASPSSPLISPFSAAPHPVPSALPSAASTPSSPAGPAPASSSPAGPPAPTLLPA</sequence>
<evidence type="ECO:0000313" key="2">
    <source>
        <dbReference type="Proteomes" id="UP000790377"/>
    </source>
</evidence>
<organism evidence="1 2">
    <name type="scientific">Hygrophoropsis aurantiaca</name>
    <dbReference type="NCBI Taxonomy" id="72124"/>
    <lineage>
        <taxon>Eukaryota</taxon>
        <taxon>Fungi</taxon>
        <taxon>Dikarya</taxon>
        <taxon>Basidiomycota</taxon>
        <taxon>Agaricomycotina</taxon>
        <taxon>Agaricomycetes</taxon>
        <taxon>Agaricomycetidae</taxon>
        <taxon>Boletales</taxon>
        <taxon>Coniophorineae</taxon>
        <taxon>Hygrophoropsidaceae</taxon>
        <taxon>Hygrophoropsis</taxon>
    </lineage>
</organism>
<gene>
    <name evidence="1" type="ORF">BJ138DRAFT_985364</name>
</gene>
<accession>A0ACB8AEX2</accession>
<dbReference type="EMBL" id="MU267671">
    <property type="protein sequence ID" value="KAH7911641.1"/>
    <property type="molecule type" value="Genomic_DNA"/>
</dbReference>
<proteinExistence type="predicted"/>
<evidence type="ECO:0000313" key="1">
    <source>
        <dbReference type="EMBL" id="KAH7911641.1"/>
    </source>
</evidence>
<reference evidence="1" key="1">
    <citation type="journal article" date="2021" name="New Phytol.">
        <title>Evolutionary innovations through gain and loss of genes in the ectomycorrhizal Boletales.</title>
        <authorList>
            <person name="Wu G."/>
            <person name="Miyauchi S."/>
            <person name="Morin E."/>
            <person name="Kuo A."/>
            <person name="Drula E."/>
            <person name="Varga T."/>
            <person name="Kohler A."/>
            <person name="Feng B."/>
            <person name="Cao Y."/>
            <person name="Lipzen A."/>
            <person name="Daum C."/>
            <person name="Hundley H."/>
            <person name="Pangilinan J."/>
            <person name="Johnson J."/>
            <person name="Barry K."/>
            <person name="LaButti K."/>
            <person name="Ng V."/>
            <person name="Ahrendt S."/>
            <person name="Min B."/>
            <person name="Choi I.G."/>
            <person name="Park H."/>
            <person name="Plett J.M."/>
            <person name="Magnuson J."/>
            <person name="Spatafora J.W."/>
            <person name="Nagy L.G."/>
            <person name="Henrissat B."/>
            <person name="Grigoriev I.V."/>
            <person name="Yang Z.L."/>
            <person name="Xu J."/>
            <person name="Martin F.M."/>
        </authorList>
    </citation>
    <scope>NUCLEOTIDE SEQUENCE</scope>
    <source>
        <strain evidence="1">ATCC 28755</strain>
    </source>
</reference>
<protein>
    <submittedName>
        <fullName evidence="1">Uncharacterized protein</fullName>
    </submittedName>
</protein>
<keyword evidence="2" id="KW-1185">Reference proteome</keyword>
<name>A0ACB8AEX2_9AGAM</name>